<accession>A0A5N8W291</accession>
<dbReference type="Pfam" id="PF24410">
    <property type="entry name" value="wHTH-HSP90_Na-assoc"/>
    <property type="match status" value="3"/>
</dbReference>
<dbReference type="Gene3D" id="3.30.565.10">
    <property type="entry name" value="Histidine kinase-like ATPase, C-terminal domain"/>
    <property type="match status" value="1"/>
</dbReference>
<feature type="domain" description="wHTH-Hsp90 Na associated" evidence="3">
    <location>
        <begin position="1008"/>
        <end position="1066"/>
    </location>
</feature>
<evidence type="ECO:0000256" key="1">
    <source>
        <dbReference type="SAM" id="MobiDB-lite"/>
    </source>
</evidence>
<comment type="caution">
    <text evidence="4">The sequence shown here is derived from an EMBL/GenBank/DDBJ whole genome shotgun (WGS) entry which is preliminary data.</text>
</comment>
<name>A0A5N8W291_9ACTN</name>
<dbReference type="Pfam" id="PF24401">
    <property type="entry name" value="iHD-CE"/>
    <property type="match status" value="1"/>
</dbReference>
<feature type="compositionally biased region" description="Low complexity" evidence="1">
    <location>
        <begin position="103"/>
        <end position="119"/>
    </location>
</feature>
<gene>
    <name evidence="4" type="ORF">FNH04_17315</name>
</gene>
<reference evidence="4 5" key="1">
    <citation type="submission" date="2019-07" db="EMBL/GenBank/DDBJ databases">
        <title>New species of Amycolatopsis and Streptomyces.</title>
        <authorList>
            <person name="Duangmal K."/>
            <person name="Teo W.F.A."/>
            <person name="Lipun K."/>
        </authorList>
    </citation>
    <scope>NUCLEOTIDE SEQUENCE [LARGE SCALE GENOMIC DNA]</scope>
    <source>
        <strain evidence="4 5">TISTR 2346</strain>
    </source>
</reference>
<dbReference type="Proteomes" id="UP000326979">
    <property type="component" value="Unassembled WGS sequence"/>
</dbReference>
<dbReference type="InterPro" id="IPR056506">
    <property type="entry name" value="iHD-CE"/>
</dbReference>
<keyword evidence="5" id="KW-1185">Reference proteome</keyword>
<dbReference type="InterPro" id="IPR056507">
    <property type="entry name" value="wHTH-HSP90_Na-assoc"/>
</dbReference>
<evidence type="ECO:0000259" key="2">
    <source>
        <dbReference type="Pfam" id="PF24401"/>
    </source>
</evidence>
<evidence type="ECO:0000313" key="5">
    <source>
        <dbReference type="Proteomes" id="UP000326979"/>
    </source>
</evidence>
<dbReference type="SUPFAM" id="SSF55874">
    <property type="entry name" value="ATPase domain of HSP90 chaperone/DNA topoisomerase II/histidine kinase"/>
    <property type="match status" value="1"/>
</dbReference>
<dbReference type="OrthoDB" id="9802640at2"/>
<feature type="domain" description="wHTH-Hsp90 Na associated" evidence="3">
    <location>
        <begin position="1270"/>
        <end position="1322"/>
    </location>
</feature>
<protein>
    <recommendedName>
        <fullName evidence="6">ATP-binding protein</fullName>
    </recommendedName>
</protein>
<sequence length="1494" mass="165315">MAEPLDYEKVLDRLLELAGWPKAATVRVEMGKELPAGHQPPADSTVADWVALRTVPRTDEQLELFLAAVHHLARTRQRGPVPQVTAQQWRGMAKRARARRGRTPCGTGPTAPSASPARTPGRRANWRKDVAECAAWYLLEPGGAEAEPAGALKEQAQELAQRLAELYDEVRGTFDGDPWRDEHLARRISRRTNQLIHLLWRGKPGFLSPAEAALIALLPFLHQVHRARTAAELSHVDPVDLGQWTAPDEDRRMYEVLLGGHERLVRRAELGALAEAGVLLDRRDGRPEIGWWLFHQWAGRQPGRLPDLLSAVDTHASSLDDLTVLLEPDLLSRLLHCAYAGPSELFEHLGKDRFQLDFHGRDFQDVRERLVGPLFSLAHAMAIEVTGLSSVIVRHVGIPEALNPGTLVTTIEKASWPPRGDGDGIGLKADCRHPAVVAALTEHTQRFESLLRVVRRTGAPEFARLPLYTWADEIREVDEKGVRVPVGGVIRFRLDEERVQELLMGENLYRDRSLAIRELYQNALDACRYRRARSRAADGFDSYKGRIEFTQGFDKDERRHYLECRDNGVGMDELTLSEVFSKAGVRFTDLPRYREERQEWEDRGITLSPNSRFGIGVLSYFMLADEVRVTTCHMDPVDGRLREISVLITGPGHYFRVRPTGRAGTIGTTVRLYLRDGDKAPSCVRELRRFLGIAEFATTASHEGQPVRWDPGMMRPREPMGLEPNGFEAHGNHVSWSAGPHGEDGQVVWCEHGGGILVDGIHTEPRVLRGVLSAMSDSRRPRGVVVNLTGRSRPRRLSVDRTEILDDDLCVNVEQLVRDALPTLLSAEPALLTHEWLTDVAHRNLRLADIVTEAAGAAGYELELHGTASAVAVAGFFPSDVEIFGRDDLDAPRPWISTYGSPDDPTLLWRLLAHRPNAMLTALAETVPELNQVESVLPALPSDNFARTLGGLRLGDRSWPGQRNAARTADPGHAFSLASVCGLSYEKAVARLAELRLPTPEPPDADPVVDEIHLALVSSDLYSRAGLPWSPLRADATVPPGHLLKAHFEFGISVEEAALRLRAFGFRVPEPPPSADDMDEAAIRLFSRDLDGQYSWLDIDEPVLPQHLYRAYSELGLGIGKAIQCLTAFGFSVHGASAMTDDPDESTVRLFTDGSVQLMDLTKPVPASRLLQIAAELDRPVAEVVREFRAHDVAVEISPVHEQLPLDVLKDSSDWGLDIGDWGYLCDSGKVLPGLLVHSASLRGASLEETARHFQTLGFETPATLPPQTDDTDVVILSLNLTGGHPWWKEDDSVPALHVARASLHTGMPPVAVASRLRAYGLLPPDTSLPAQPMPEGDFRVNAYFRDLSRYGNEPLEMGKPVPLHYLVTIAPFLFTEPRKVAEWLSAYGFQVSTDRLDQLDEADRGLCLSLFRGATTLPTSFPLNLDAPLSDFLQTSEASRLPARELVKRLERLDVDLDRVREAVRAALPKVPGLVMKPEQGAGPEAGQPPDAT</sequence>
<feature type="domain" description="wHTH-Hsp90 Na associated" evidence="3">
    <location>
        <begin position="1079"/>
        <end position="1131"/>
    </location>
</feature>
<dbReference type="InterPro" id="IPR036890">
    <property type="entry name" value="HATPase_C_sf"/>
</dbReference>
<proteinExistence type="predicted"/>
<feature type="region of interest" description="Disordered" evidence="1">
    <location>
        <begin position="95"/>
        <end position="123"/>
    </location>
</feature>
<dbReference type="PRINTS" id="PR00775">
    <property type="entry name" value="HEATSHOCK90"/>
</dbReference>
<feature type="region of interest" description="Disordered" evidence="1">
    <location>
        <begin position="1475"/>
        <end position="1494"/>
    </location>
</feature>
<dbReference type="RefSeq" id="WP_152785211.1">
    <property type="nucleotide sequence ID" value="NZ_BAABEQ010000046.1"/>
</dbReference>
<feature type="domain" description="iHD-CE" evidence="2">
    <location>
        <begin position="126"/>
        <end position="476"/>
    </location>
</feature>
<evidence type="ECO:0008006" key="6">
    <source>
        <dbReference type="Google" id="ProtNLM"/>
    </source>
</evidence>
<organism evidence="4 5">
    <name type="scientific">Streptomyces phyllanthi</name>
    <dbReference type="NCBI Taxonomy" id="1803180"/>
    <lineage>
        <taxon>Bacteria</taxon>
        <taxon>Bacillati</taxon>
        <taxon>Actinomycetota</taxon>
        <taxon>Actinomycetes</taxon>
        <taxon>Kitasatosporales</taxon>
        <taxon>Streptomycetaceae</taxon>
        <taxon>Streptomyces</taxon>
    </lineage>
</organism>
<evidence type="ECO:0000259" key="3">
    <source>
        <dbReference type="Pfam" id="PF24410"/>
    </source>
</evidence>
<dbReference type="InterPro" id="IPR020575">
    <property type="entry name" value="Hsp90_N"/>
</dbReference>
<dbReference type="EMBL" id="VJZE01000105">
    <property type="protein sequence ID" value="MPY41611.1"/>
    <property type="molecule type" value="Genomic_DNA"/>
</dbReference>
<evidence type="ECO:0000313" key="4">
    <source>
        <dbReference type="EMBL" id="MPY41611.1"/>
    </source>
</evidence>